<dbReference type="AlphaFoldDB" id="A0AA37Q800"/>
<dbReference type="GO" id="GO:0045252">
    <property type="term" value="C:oxoglutarate dehydrogenase complex"/>
    <property type="evidence" value="ECO:0007669"/>
    <property type="project" value="TreeGrafter"/>
</dbReference>
<dbReference type="Gene3D" id="1.10.287.1150">
    <property type="entry name" value="TPP helical domain"/>
    <property type="match status" value="1"/>
</dbReference>
<evidence type="ECO:0000256" key="4">
    <source>
        <dbReference type="ARBA" id="ARBA00012280"/>
    </source>
</evidence>
<sequence length="923" mass="100245">MSSPAITSVFNDAYIAEAFEAYRRDPASVDESWRQYFQTAEALAGIVGGARATGAAGGGAADPDLLRKAAAAAALVQGIREHGHMAVQLDPLGSAPLGARELTPEYYGITEADLALVPATALGFDDGRFATAADVVAMLRSRYSKALALEYSHLAADAEREWFRRMLRAEELTAPLTPDERRAVLRRLTEVDGLERFLGFAYQGKKRFSIEGTDALVPMLDEAIAQGARRGAREVVIGMAHRGRLNVLTHVMGKPYEALFGEFEGRHPDAASESETGDVKYHMGYRGTRAVDGQDVALLLVPNPSHLEFVGCLIDGVARAAQRLPGTPWERDERLVLPIAVHGDAAFIGEGVVAETLNMSRLAGYRVGGTLHLIANNQVGFTTDPIDSRSTHYASDLAKGFDIPVLHVNADDAEACIIAVRIAIAFRDAFRKDVLIDLVGYRRWGHNETDEPAFTQPKLYDVIRKHPTPRQVWGNRLVAEGLLTGDDVEAVDREVRAVFEAAHQRTKQQATAAHDDSPEGAPAAPPPPVVTAVPADRLTALNTELLTYPEGFTPHPRLAKILARRAETLGDKGGIEWGQAEALAFASLVTEGTGVRLTGQDAERGTFGHRNAVLHDPNTGNKHTPLASLRERGAAFEVYNSPLTETAVMGFDYGFSVAAPDTLALWEAQYGDFVNVAQVIIDQFLVADRAKWSQDSGLVLLLPHGYEGGGPEHSSARLERFLQLCAEGNMTVAYPGTPAQYFHILRLQAKRQPRRPLVLMQPKSLLRLPAAASRLSELAEGAWQPVVDLAAAAPERVRRVVLCTAKMWYDVTAQPVPDSVAVVRVDQLYPFPADALRALFERYGRATDVVWAQEEPQNMGAWTFVAPRLRALLPASASLGYVGRPERASPAEGYEAAHKAEQARIVAEALAITEPSKQKASAR</sequence>
<dbReference type="PIRSF" id="PIRSF000157">
    <property type="entry name" value="Oxoglu_dh_E1"/>
    <property type="match status" value="1"/>
</dbReference>
<dbReference type="Pfam" id="PF02779">
    <property type="entry name" value="Transket_pyr"/>
    <property type="match status" value="1"/>
</dbReference>
<gene>
    <name evidence="9" type="ORF">rosag_05340</name>
</gene>
<dbReference type="InterPro" id="IPR031717">
    <property type="entry name" value="ODO-1/KGD_C"/>
</dbReference>
<dbReference type="InterPro" id="IPR001017">
    <property type="entry name" value="DH_E1"/>
</dbReference>
<evidence type="ECO:0000256" key="1">
    <source>
        <dbReference type="ARBA" id="ARBA00001964"/>
    </source>
</evidence>
<dbReference type="Pfam" id="PF16078">
    <property type="entry name" value="2-oxogl_dehyd_N"/>
    <property type="match status" value="1"/>
</dbReference>
<dbReference type="InterPro" id="IPR029061">
    <property type="entry name" value="THDP-binding"/>
</dbReference>
<dbReference type="NCBIfam" id="TIGR00239">
    <property type="entry name" value="2oxo_dh_E1"/>
    <property type="match status" value="1"/>
</dbReference>
<evidence type="ECO:0000256" key="3">
    <source>
        <dbReference type="ARBA" id="ARBA00006936"/>
    </source>
</evidence>
<evidence type="ECO:0000256" key="7">
    <source>
        <dbReference type="SAM" id="MobiDB-lite"/>
    </source>
</evidence>
<evidence type="ECO:0000259" key="8">
    <source>
        <dbReference type="SMART" id="SM00861"/>
    </source>
</evidence>
<dbReference type="Gene3D" id="3.40.50.12470">
    <property type="match status" value="1"/>
</dbReference>
<evidence type="ECO:0000313" key="10">
    <source>
        <dbReference type="Proteomes" id="UP001161325"/>
    </source>
</evidence>
<feature type="domain" description="Transketolase-like pyrimidine-binding" evidence="8">
    <location>
        <begin position="575"/>
        <end position="768"/>
    </location>
</feature>
<dbReference type="EMBL" id="BRXS01000001">
    <property type="protein sequence ID" value="GLC24021.1"/>
    <property type="molecule type" value="Genomic_DNA"/>
</dbReference>
<dbReference type="PANTHER" id="PTHR23152:SF4">
    <property type="entry name" value="2-OXOADIPATE DEHYDROGENASE COMPLEX COMPONENT E1"/>
    <property type="match status" value="1"/>
</dbReference>
<dbReference type="InterPro" id="IPR005475">
    <property type="entry name" value="Transketolase-like_Pyr-bd"/>
</dbReference>
<dbReference type="CDD" id="cd02016">
    <property type="entry name" value="TPP_E1_OGDC_like"/>
    <property type="match status" value="1"/>
</dbReference>
<dbReference type="NCBIfam" id="NF006914">
    <property type="entry name" value="PRK09404.1"/>
    <property type="match status" value="1"/>
</dbReference>
<protein>
    <recommendedName>
        <fullName evidence="4">oxoglutarate dehydrogenase (succinyl-transferring)</fullName>
        <ecNumber evidence="4">1.2.4.2</ecNumber>
    </recommendedName>
</protein>
<organism evidence="9 10">
    <name type="scientific">Roseisolibacter agri</name>
    <dbReference type="NCBI Taxonomy" id="2014610"/>
    <lineage>
        <taxon>Bacteria</taxon>
        <taxon>Pseudomonadati</taxon>
        <taxon>Gemmatimonadota</taxon>
        <taxon>Gemmatimonadia</taxon>
        <taxon>Gemmatimonadales</taxon>
        <taxon>Gemmatimonadaceae</taxon>
        <taxon>Roseisolibacter</taxon>
    </lineage>
</organism>
<dbReference type="InterPro" id="IPR011603">
    <property type="entry name" value="2oxoglutarate_DH_E1"/>
</dbReference>
<keyword evidence="6" id="KW-0786">Thiamine pyrophosphate</keyword>
<evidence type="ECO:0000256" key="6">
    <source>
        <dbReference type="ARBA" id="ARBA00023052"/>
    </source>
</evidence>
<evidence type="ECO:0000256" key="5">
    <source>
        <dbReference type="ARBA" id="ARBA00023002"/>
    </source>
</evidence>
<comment type="cofactor">
    <cofactor evidence="1">
        <name>thiamine diphosphate</name>
        <dbReference type="ChEBI" id="CHEBI:58937"/>
    </cofactor>
</comment>
<proteinExistence type="inferred from homology"/>
<dbReference type="GO" id="GO:0030976">
    <property type="term" value="F:thiamine pyrophosphate binding"/>
    <property type="evidence" value="ECO:0007669"/>
    <property type="project" value="InterPro"/>
</dbReference>
<accession>A0AA37Q800</accession>
<reference evidence="9" key="1">
    <citation type="submission" date="2022-08" db="EMBL/GenBank/DDBJ databases">
        <title>Draft genome sequencing of Roseisolibacter agri AW1220.</title>
        <authorList>
            <person name="Tobiishi Y."/>
            <person name="Tonouchi A."/>
        </authorList>
    </citation>
    <scope>NUCLEOTIDE SEQUENCE</scope>
    <source>
        <strain evidence="9">AW1220</strain>
    </source>
</reference>
<evidence type="ECO:0000256" key="2">
    <source>
        <dbReference type="ARBA" id="ARBA00003906"/>
    </source>
</evidence>
<name>A0AA37Q800_9BACT</name>
<dbReference type="Pfam" id="PF16870">
    <property type="entry name" value="OxoGdeHyase_C"/>
    <property type="match status" value="1"/>
</dbReference>
<dbReference type="SMART" id="SM00861">
    <property type="entry name" value="Transket_pyr"/>
    <property type="match status" value="1"/>
</dbReference>
<dbReference type="NCBIfam" id="NF008907">
    <property type="entry name" value="PRK12270.1"/>
    <property type="match status" value="1"/>
</dbReference>
<dbReference type="GO" id="GO:0006099">
    <property type="term" value="P:tricarboxylic acid cycle"/>
    <property type="evidence" value="ECO:0007669"/>
    <property type="project" value="TreeGrafter"/>
</dbReference>
<keyword evidence="10" id="KW-1185">Reference proteome</keyword>
<dbReference type="Proteomes" id="UP001161325">
    <property type="component" value="Unassembled WGS sequence"/>
</dbReference>
<feature type="region of interest" description="Disordered" evidence="7">
    <location>
        <begin position="504"/>
        <end position="529"/>
    </location>
</feature>
<dbReference type="GO" id="GO:0004591">
    <property type="term" value="F:oxoglutarate dehydrogenase (succinyl-transferring) activity"/>
    <property type="evidence" value="ECO:0007669"/>
    <property type="project" value="UniProtKB-EC"/>
</dbReference>
<comment type="function">
    <text evidence="2">E1 component of the 2-oxoglutarate dehydrogenase (OGDH) complex which catalyzes the decarboxylation of 2-oxoglutarate, the first step in the conversion of 2-oxoglutarate to succinyl-CoA and CO(2).</text>
</comment>
<dbReference type="SUPFAM" id="SSF52518">
    <property type="entry name" value="Thiamin diphosphate-binding fold (THDP-binding)"/>
    <property type="match status" value="2"/>
</dbReference>
<dbReference type="Gene3D" id="3.40.50.11610">
    <property type="entry name" value="Multifunctional 2-oxoglutarate metabolism enzyme, C-terminal domain"/>
    <property type="match status" value="1"/>
</dbReference>
<dbReference type="InterPro" id="IPR032106">
    <property type="entry name" value="2-oxogl_dehyd_N"/>
</dbReference>
<dbReference type="InterPro" id="IPR042179">
    <property type="entry name" value="KGD_C_sf"/>
</dbReference>
<dbReference type="EC" id="1.2.4.2" evidence="4"/>
<dbReference type="Pfam" id="PF00676">
    <property type="entry name" value="E1_dh"/>
    <property type="match status" value="1"/>
</dbReference>
<dbReference type="Gene3D" id="3.40.50.970">
    <property type="match status" value="1"/>
</dbReference>
<dbReference type="PANTHER" id="PTHR23152">
    <property type="entry name" value="2-OXOGLUTARATE DEHYDROGENASE"/>
    <property type="match status" value="1"/>
</dbReference>
<comment type="caution">
    <text evidence="9">The sequence shown here is derived from an EMBL/GenBank/DDBJ whole genome shotgun (WGS) entry which is preliminary data.</text>
</comment>
<evidence type="ECO:0000313" key="9">
    <source>
        <dbReference type="EMBL" id="GLC24021.1"/>
    </source>
</evidence>
<dbReference type="GO" id="GO:0005829">
    <property type="term" value="C:cytosol"/>
    <property type="evidence" value="ECO:0007669"/>
    <property type="project" value="TreeGrafter"/>
</dbReference>
<dbReference type="RefSeq" id="WP_284348467.1">
    <property type="nucleotide sequence ID" value="NZ_BRXS01000001.1"/>
</dbReference>
<comment type="similarity">
    <text evidence="3">Belongs to the alpha-ketoglutarate dehydrogenase family.</text>
</comment>
<keyword evidence="5" id="KW-0560">Oxidoreductase</keyword>